<evidence type="ECO:0000256" key="2">
    <source>
        <dbReference type="ARBA" id="ARBA00022475"/>
    </source>
</evidence>
<dbReference type="AlphaFoldDB" id="A0A484HJU1"/>
<feature type="domain" description="EamA" evidence="7">
    <location>
        <begin position="6"/>
        <end position="141"/>
    </location>
</feature>
<feature type="transmembrane region" description="Helical" evidence="6">
    <location>
        <begin position="150"/>
        <end position="171"/>
    </location>
</feature>
<feature type="transmembrane region" description="Helical" evidence="6">
    <location>
        <begin position="125"/>
        <end position="144"/>
    </location>
</feature>
<dbReference type="EMBL" id="CAACVI010000034">
    <property type="protein sequence ID" value="VEN74694.1"/>
    <property type="molecule type" value="Genomic_DNA"/>
</dbReference>
<feature type="transmembrane region" description="Helical" evidence="6">
    <location>
        <begin position="247"/>
        <end position="265"/>
    </location>
</feature>
<keyword evidence="4 6" id="KW-1133">Transmembrane helix</keyword>
<dbReference type="InterPro" id="IPR051258">
    <property type="entry name" value="Diverse_Substrate_Transporter"/>
</dbReference>
<dbReference type="GO" id="GO:0005886">
    <property type="term" value="C:plasma membrane"/>
    <property type="evidence" value="ECO:0007669"/>
    <property type="project" value="UniProtKB-SubCell"/>
</dbReference>
<gene>
    <name evidence="8" type="ORF">EPICR_40281</name>
</gene>
<feature type="transmembrane region" description="Helical" evidence="6">
    <location>
        <begin position="214"/>
        <end position="235"/>
    </location>
</feature>
<keyword evidence="2" id="KW-1003">Cell membrane</keyword>
<keyword evidence="3 6" id="KW-0812">Transmembrane</keyword>
<feature type="domain" description="EamA" evidence="7">
    <location>
        <begin position="154"/>
        <end position="288"/>
    </location>
</feature>
<feature type="transmembrane region" description="Helical" evidence="6">
    <location>
        <begin position="96"/>
        <end position="118"/>
    </location>
</feature>
<dbReference type="InterPro" id="IPR000620">
    <property type="entry name" value="EamA_dom"/>
</dbReference>
<sequence length="308" mass="33384">MSVSKRGYLYVIAAAFLWASSGSAAKFLFNQGMSPFELVQLRLTISSACLFVWLAARRPALLRIEKKDIFYFAVLGTVGMAAVQFFYLFAISRIHVAPAILLEYLAPVFIAIYMTVFAGERIDTLTLLAILGSFAGVLLVSGVWGSDVSAMKISGVIAGVCAGLAFAWYSIHGEYGMRRYPPWTVLFYALATAAVVWNVICFPLESFFQVRSPAQWGVVLYIGVLGTLTAFALYFKGVNLIRASRAGAAATLEPIVAGILSWMFLNEAPTPAQIAGGALVIGSVAALVLKKVHDDRTPEAIRSRGMER</sequence>
<protein>
    <submittedName>
        <fullName evidence="8">EamA family transporter</fullName>
    </submittedName>
</protein>
<feature type="transmembrane region" description="Helical" evidence="6">
    <location>
        <begin position="40"/>
        <end position="57"/>
    </location>
</feature>
<name>A0A484HJU1_9BACT</name>
<keyword evidence="5 6" id="KW-0472">Membrane</keyword>
<feature type="transmembrane region" description="Helical" evidence="6">
    <location>
        <begin position="271"/>
        <end position="289"/>
    </location>
</feature>
<dbReference type="SUPFAM" id="SSF103481">
    <property type="entry name" value="Multidrug resistance efflux transporter EmrE"/>
    <property type="match status" value="2"/>
</dbReference>
<evidence type="ECO:0000256" key="1">
    <source>
        <dbReference type="ARBA" id="ARBA00004651"/>
    </source>
</evidence>
<dbReference type="Pfam" id="PF00892">
    <property type="entry name" value="EamA"/>
    <property type="match status" value="2"/>
</dbReference>
<reference evidence="8" key="1">
    <citation type="submission" date="2019-01" db="EMBL/GenBank/DDBJ databases">
        <authorList>
            <consortium name="Genoscope - CEA"/>
            <person name="William W."/>
        </authorList>
    </citation>
    <scope>NUCLEOTIDE SEQUENCE</scope>
    <source>
        <strain evidence="8">CR-1</strain>
    </source>
</reference>
<proteinExistence type="predicted"/>
<evidence type="ECO:0000313" key="8">
    <source>
        <dbReference type="EMBL" id="VEN74694.1"/>
    </source>
</evidence>
<dbReference type="InterPro" id="IPR037185">
    <property type="entry name" value="EmrE-like"/>
</dbReference>
<evidence type="ECO:0000259" key="7">
    <source>
        <dbReference type="Pfam" id="PF00892"/>
    </source>
</evidence>
<comment type="subcellular location">
    <subcellularLocation>
        <location evidence="1">Cell membrane</location>
        <topology evidence="1">Multi-pass membrane protein</topology>
    </subcellularLocation>
</comment>
<evidence type="ECO:0000256" key="6">
    <source>
        <dbReference type="SAM" id="Phobius"/>
    </source>
</evidence>
<evidence type="ECO:0000256" key="3">
    <source>
        <dbReference type="ARBA" id="ARBA00022692"/>
    </source>
</evidence>
<organism evidence="8">
    <name type="scientific">uncultured Desulfobacteraceae bacterium</name>
    <dbReference type="NCBI Taxonomy" id="218296"/>
    <lineage>
        <taxon>Bacteria</taxon>
        <taxon>Pseudomonadati</taxon>
        <taxon>Thermodesulfobacteriota</taxon>
        <taxon>Desulfobacteria</taxon>
        <taxon>Desulfobacterales</taxon>
        <taxon>Desulfobacteraceae</taxon>
        <taxon>environmental samples</taxon>
    </lineage>
</organism>
<dbReference type="PANTHER" id="PTHR42920">
    <property type="entry name" value="OS03G0707200 PROTEIN-RELATED"/>
    <property type="match status" value="1"/>
</dbReference>
<accession>A0A484HJU1</accession>
<evidence type="ECO:0000256" key="5">
    <source>
        <dbReference type="ARBA" id="ARBA00023136"/>
    </source>
</evidence>
<feature type="transmembrane region" description="Helical" evidence="6">
    <location>
        <begin position="69"/>
        <end position="90"/>
    </location>
</feature>
<evidence type="ECO:0000256" key="4">
    <source>
        <dbReference type="ARBA" id="ARBA00022989"/>
    </source>
</evidence>
<feature type="transmembrane region" description="Helical" evidence="6">
    <location>
        <begin position="183"/>
        <end position="208"/>
    </location>
</feature>
<dbReference type="PANTHER" id="PTHR42920:SF11">
    <property type="entry name" value="INNER MEMBRANE PROTEIN YTFF"/>
    <property type="match status" value="1"/>
</dbReference>
<dbReference type="Gene3D" id="1.10.3730.20">
    <property type="match status" value="1"/>
</dbReference>